<sequence length="546" mass="56806">MEMTGGQALAGQLVREGVDQIFGVPGVQLDHAVDGLASAGAGIRFRNTRHEQAASYMADGYARSTGDVGVCLVVPGPGLLNAMAGLATAYSCSSPVLCVSGQIPSAAIGKGLGMLHEVNDQTRTLGTVTKWTGMARTPAEVPQVIREAFRRLRSGRPQPVGVEIPPDVLQASADVSLVEPGDDRDPVVPDADAIERAAAVLRGASRPVIYVGGGVPAGDAGEPLRRLAELLEAPVVMSEHGRGSLSDRHRLALTQLGGREVLPGADAVLVVGSRFLNGQGRQVAVPASAKVVLLNADAHDLGAPRTAEVAVHGDAALGLDALAESLSGLPARPRRDAELDEVRALCAKQIAEIEPQLSWVRALRGAIPDDGILVNELTQVGYLSQLAYPVYGPRTYLTPGYQGTLGYGFATALGAKAANPGKAVVSITGDGGFGWNLQELSTARAHGIGLVTVVFDDGAFGNVRRTQKTRFEGRVLGTTLANPDFVALASAFGVRGERATTPDELGGVLADALSGDEPALIHVPVGEMPSAWHLIHDFLARPRVES</sequence>
<dbReference type="Gene3D" id="3.40.50.1220">
    <property type="entry name" value="TPP-binding domain"/>
    <property type="match status" value="1"/>
</dbReference>
<dbReference type="InterPro" id="IPR029035">
    <property type="entry name" value="DHS-like_NAD/FAD-binding_dom"/>
</dbReference>
<comment type="similarity">
    <text evidence="1 3">Belongs to the TPP enzyme family.</text>
</comment>
<dbReference type="InterPro" id="IPR045229">
    <property type="entry name" value="TPP_enz"/>
</dbReference>
<accession>A0ABW2CQE3</accession>
<dbReference type="RefSeq" id="WP_160822421.1">
    <property type="nucleotide sequence ID" value="NZ_JBHSXS010000014.1"/>
</dbReference>
<proteinExistence type="inferred from homology"/>
<dbReference type="SUPFAM" id="SSF52518">
    <property type="entry name" value="Thiamin diphosphate-binding fold (THDP-binding)"/>
    <property type="match status" value="2"/>
</dbReference>
<comment type="caution">
    <text evidence="7">The sequence shown here is derived from an EMBL/GenBank/DDBJ whole genome shotgun (WGS) entry which is preliminary data.</text>
</comment>
<dbReference type="PROSITE" id="PS00187">
    <property type="entry name" value="TPP_ENZYMES"/>
    <property type="match status" value="1"/>
</dbReference>
<dbReference type="CDD" id="cd07035">
    <property type="entry name" value="TPP_PYR_POX_like"/>
    <property type="match status" value="1"/>
</dbReference>
<evidence type="ECO:0000313" key="8">
    <source>
        <dbReference type="Proteomes" id="UP001596380"/>
    </source>
</evidence>
<dbReference type="InterPro" id="IPR029061">
    <property type="entry name" value="THDP-binding"/>
</dbReference>
<dbReference type="PANTHER" id="PTHR18968">
    <property type="entry name" value="THIAMINE PYROPHOSPHATE ENZYMES"/>
    <property type="match status" value="1"/>
</dbReference>
<dbReference type="Gene3D" id="3.40.50.970">
    <property type="match status" value="2"/>
</dbReference>
<evidence type="ECO:0000256" key="3">
    <source>
        <dbReference type="RuleBase" id="RU362132"/>
    </source>
</evidence>
<dbReference type="Pfam" id="PF02775">
    <property type="entry name" value="TPP_enzyme_C"/>
    <property type="match status" value="1"/>
</dbReference>
<dbReference type="EMBL" id="JBHSXS010000014">
    <property type="protein sequence ID" value="MFC6882575.1"/>
    <property type="molecule type" value="Genomic_DNA"/>
</dbReference>
<dbReference type="CDD" id="cd00568">
    <property type="entry name" value="TPP_enzymes"/>
    <property type="match status" value="1"/>
</dbReference>
<evidence type="ECO:0000259" key="6">
    <source>
        <dbReference type="Pfam" id="PF02776"/>
    </source>
</evidence>
<dbReference type="InterPro" id="IPR012001">
    <property type="entry name" value="Thiamin_PyroP_enz_TPP-bd_dom"/>
</dbReference>
<dbReference type="Proteomes" id="UP001596380">
    <property type="component" value="Unassembled WGS sequence"/>
</dbReference>
<dbReference type="InterPro" id="IPR011766">
    <property type="entry name" value="TPP_enzyme_TPP-bd"/>
</dbReference>
<keyword evidence="2 3" id="KW-0786">Thiamine pyrophosphate</keyword>
<reference evidence="8" key="1">
    <citation type="journal article" date="2019" name="Int. J. Syst. Evol. Microbiol.">
        <title>The Global Catalogue of Microorganisms (GCM) 10K type strain sequencing project: providing services to taxonomists for standard genome sequencing and annotation.</title>
        <authorList>
            <consortium name="The Broad Institute Genomics Platform"/>
            <consortium name="The Broad Institute Genome Sequencing Center for Infectious Disease"/>
            <person name="Wu L."/>
            <person name="Ma J."/>
        </authorList>
    </citation>
    <scope>NUCLEOTIDE SEQUENCE [LARGE SCALE GENOMIC DNA]</scope>
    <source>
        <strain evidence="8">JCM 3369</strain>
    </source>
</reference>
<evidence type="ECO:0000256" key="2">
    <source>
        <dbReference type="ARBA" id="ARBA00023052"/>
    </source>
</evidence>
<keyword evidence="8" id="KW-1185">Reference proteome</keyword>
<dbReference type="InterPro" id="IPR012000">
    <property type="entry name" value="Thiamin_PyroP_enz_cen_dom"/>
</dbReference>
<protein>
    <submittedName>
        <fullName evidence="7">Thiamine pyrophosphate-dependent enzyme</fullName>
    </submittedName>
</protein>
<dbReference type="NCBIfam" id="NF006122">
    <property type="entry name" value="PRK08266.1"/>
    <property type="match status" value="1"/>
</dbReference>
<name>A0ABW2CQE3_9ACTN</name>
<feature type="domain" description="Thiamine pyrophosphate enzyme TPP-binding" evidence="5">
    <location>
        <begin position="384"/>
        <end position="523"/>
    </location>
</feature>
<evidence type="ECO:0000313" key="7">
    <source>
        <dbReference type="EMBL" id="MFC6882575.1"/>
    </source>
</evidence>
<dbReference type="Pfam" id="PF00205">
    <property type="entry name" value="TPP_enzyme_M"/>
    <property type="match status" value="1"/>
</dbReference>
<evidence type="ECO:0000259" key="4">
    <source>
        <dbReference type="Pfam" id="PF00205"/>
    </source>
</evidence>
<dbReference type="InterPro" id="IPR000399">
    <property type="entry name" value="TPP-bd_CS"/>
</dbReference>
<dbReference type="PANTHER" id="PTHR18968:SF167">
    <property type="entry name" value="ACETOLACTATE SYNTHASE LARGE SUBUNIT ILVB2-RELATED"/>
    <property type="match status" value="1"/>
</dbReference>
<dbReference type="Pfam" id="PF02776">
    <property type="entry name" value="TPP_enzyme_N"/>
    <property type="match status" value="1"/>
</dbReference>
<evidence type="ECO:0000256" key="1">
    <source>
        <dbReference type="ARBA" id="ARBA00007812"/>
    </source>
</evidence>
<feature type="domain" description="Thiamine pyrophosphate enzyme N-terminal TPP-binding" evidence="6">
    <location>
        <begin position="3"/>
        <end position="121"/>
    </location>
</feature>
<evidence type="ECO:0000259" key="5">
    <source>
        <dbReference type="Pfam" id="PF02775"/>
    </source>
</evidence>
<dbReference type="SUPFAM" id="SSF52467">
    <property type="entry name" value="DHS-like NAD/FAD-binding domain"/>
    <property type="match status" value="1"/>
</dbReference>
<feature type="domain" description="Thiamine pyrophosphate enzyme central" evidence="4">
    <location>
        <begin position="194"/>
        <end position="322"/>
    </location>
</feature>
<gene>
    <name evidence="7" type="ORF">ACFQKB_22660</name>
</gene>
<organism evidence="7 8">
    <name type="scientific">Actinomadura yumaensis</name>
    <dbReference type="NCBI Taxonomy" id="111807"/>
    <lineage>
        <taxon>Bacteria</taxon>
        <taxon>Bacillati</taxon>
        <taxon>Actinomycetota</taxon>
        <taxon>Actinomycetes</taxon>
        <taxon>Streptosporangiales</taxon>
        <taxon>Thermomonosporaceae</taxon>
        <taxon>Actinomadura</taxon>
    </lineage>
</organism>